<sequence length="416" mass="48799">MTKRDKSELNSNLGKFRKPQVFRDRIDLFDFYDEADFIARYRLSKDNVIDIMELIGNRLEHKRRKHSSVSPIQQLLVVLRFYSTGNFQLDNADLFGISQPTILRIVQKACNINSVLDIPWENLMPVLMDSCNVMRSSKSGLEKILRDKATHMLDIDGDSCHHIHNATKKFCDPFNYWVEGLHTDLHNDFRWSQDLQEGLEEICFILGVKYTMPARFVSHRWLLCYDITIDNMKLMSAFAIFYYAFLPVSDKPRFQHHLLRIYLKKDLSSDAKDRIRQIQHILSVRKLTEDGKNRKQRILGTALYQQEADLFGYESLCRCVAHVKEIMLAYELREPRIHLLFEDQKQLLMDFLSCFIKQEVIVGKTARELKVLELRPNMMRKSHIFVGSGNMLEVQQHSQKFDKDLDVFLDAAAKAN</sequence>
<comment type="caution">
    <text evidence="1">The sequence shown here is derived from an EMBL/GenBank/DDBJ whole genome shotgun (WGS) entry which is preliminary data.</text>
</comment>
<gene>
    <name evidence="1" type="ORF">KUTeg_007881</name>
</gene>
<dbReference type="PANTHER" id="PTHR37162">
    <property type="entry name" value="HAT FAMILY DIMERISATION DOMAINCONTAINING PROTEIN-RELATED"/>
    <property type="match status" value="1"/>
</dbReference>
<protein>
    <submittedName>
        <fullName evidence="1">Uncharacterized protein</fullName>
    </submittedName>
</protein>
<evidence type="ECO:0000313" key="1">
    <source>
        <dbReference type="EMBL" id="KAJ8315731.1"/>
    </source>
</evidence>
<dbReference type="EMBL" id="JARBDR010000337">
    <property type="protein sequence ID" value="KAJ8315731.1"/>
    <property type="molecule type" value="Genomic_DNA"/>
</dbReference>
<accession>A0ABQ9FHS8</accession>
<organism evidence="1 2">
    <name type="scientific">Tegillarca granosa</name>
    <name type="common">Malaysian cockle</name>
    <name type="synonym">Anadara granosa</name>
    <dbReference type="NCBI Taxonomy" id="220873"/>
    <lineage>
        <taxon>Eukaryota</taxon>
        <taxon>Metazoa</taxon>
        <taxon>Spiralia</taxon>
        <taxon>Lophotrochozoa</taxon>
        <taxon>Mollusca</taxon>
        <taxon>Bivalvia</taxon>
        <taxon>Autobranchia</taxon>
        <taxon>Pteriomorphia</taxon>
        <taxon>Arcoida</taxon>
        <taxon>Arcoidea</taxon>
        <taxon>Arcidae</taxon>
        <taxon>Tegillarca</taxon>
    </lineage>
</organism>
<dbReference type="Proteomes" id="UP001217089">
    <property type="component" value="Unassembled WGS sequence"/>
</dbReference>
<keyword evidence="2" id="KW-1185">Reference proteome</keyword>
<dbReference type="PANTHER" id="PTHR37162:SF1">
    <property type="entry name" value="BED-TYPE DOMAIN-CONTAINING PROTEIN"/>
    <property type="match status" value="1"/>
</dbReference>
<proteinExistence type="predicted"/>
<name>A0ABQ9FHS8_TEGGR</name>
<reference evidence="1 2" key="1">
    <citation type="submission" date="2022-12" db="EMBL/GenBank/DDBJ databases">
        <title>Chromosome-level genome of Tegillarca granosa.</title>
        <authorList>
            <person name="Kim J."/>
        </authorList>
    </citation>
    <scope>NUCLEOTIDE SEQUENCE [LARGE SCALE GENOMIC DNA]</scope>
    <source>
        <strain evidence="1">Teg-2019</strain>
        <tissue evidence="1">Adductor muscle</tissue>
    </source>
</reference>
<evidence type="ECO:0000313" key="2">
    <source>
        <dbReference type="Proteomes" id="UP001217089"/>
    </source>
</evidence>